<keyword evidence="2" id="KW-1185">Reference proteome</keyword>
<dbReference type="EMBL" id="BGZK01006082">
    <property type="protein sequence ID" value="GBP16638.1"/>
    <property type="molecule type" value="Genomic_DNA"/>
</dbReference>
<dbReference type="Proteomes" id="UP000299102">
    <property type="component" value="Unassembled WGS sequence"/>
</dbReference>
<proteinExistence type="predicted"/>
<accession>A0A4C1TRR6</accession>
<sequence>MSTRLNILARSNLRASLVPAAAVHCTRNAPDTPAEHIVGEPLRDRSRIGTQRFNLQNPIALLLNKLRGSTKALVTTLCTFFSVSAFLGKNGFETL</sequence>
<evidence type="ECO:0000313" key="1">
    <source>
        <dbReference type="EMBL" id="GBP16638.1"/>
    </source>
</evidence>
<comment type="caution">
    <text evidence="1">The sequence shown here is derived from an EMBL/GenBank/DDBJ whole genome shotgun (WGS) entry which is preliminary data.</text>
</comment>
<evidence type="ECO:0000313" key="2">
    <source>
        <dbReference type="Proteomes" id="UP000299102"/>
    </source>
</evidence>
<protein>
    <submittedName>
        <fullName evidence="1">Uncharacterized protein</fullName>
    </submittedName>
</protein>
<name>A0A4C1TRR6_EUMVA</name>
<gene>
    <name evidence="1" type="ORF">EVAR_71718_1</name>
</gene>
<organism evidence="1 2">
    <name type="scientific">Eumeta variegata</name>
    <name type="common">Bagworm moth</name>
    <name type="synonym">Eumeta japonica</name>
    <dbReference type="NCBI Taxonomy" id="151549"/>
    <lineage>
        <taxon>Eukaryota</taxon>
        <taxon>Metazoa</taxon>
        <taxon>Ecdysozoa</taxon>
        <taxon>Arthropoda</taxon>
        <taxon>Hexapoda</taxon>
        <taxon>Insecta</taxon>
        <taxon>Pterygota</taxon>
        <taxon>Neoptera</taxon>
        <taxon>Endopterygota</taxon>
        <taxon>Lepidoptera</taxon>
        <taxon>Glossata</taxon>
        <taxon>Ditrysia</taxon>
        <taxon>Tineoidea</taxon>
        <taxon>Psychidae</taxon>
        <taxon>Oiketicinae</taxon>
        <taxon>Eumeta</taxon>
    </lineage>
</organism>
<dbReference type="AlphaFoldDB" id="A0A4C1TRR6"/>
<reference evidence="1 2" key="1">
    <citation type="journal article" date="2019" name="Commun. Biol.">
        <title>The bagworm genome reveals a unique fibroin gene that provides high tensile strength.</title>
        <authorList>
            <person name="Kono N."/>
            <person name="Nakamura H."/>
            <person name="Ohtoshi R."/>
            <person name="Tomita M."/>
            <person name="Numata K."/>
            <person name="Arakawa K."/>
        </authorList>
    </citation>
    <scope>NUCLEOTIDE SEQUENCE [LARGE SCALE GENOMIC DNA]</scope>
</reference>